<dbReference type="VEuPathDB" id="AmoebaDB:EHI5A_143380"/>
<dbReference type="GO" id="GO:0005829">
    <property type="term" value="C:cytosol"/>
    <property type="evidence" value="ECO:0007669"/>
    <property type="project" value="TreeGrafter"/>
</dbReference>
<dbReference type="Pfam" id="PF01048">
    <property type="entry name" value="PNP_UDP_1"/>
    <property type="match status" value="1"/>
</dbReference>
<protein>
    <submittedName>
        <fullName evidence="2">Purine nucleoside phosphorylase putative</fullName>
    </submittedName>
</protein>
<dbReference type="Proteomes" id="UP000078387">
    <property type="component" value="Unassembled WGS sequence"/>
</dbReference>
<dbReference type="Gene3D" id="3.40.50.1580">
    <property type="entry name" value="Nucleoside phosphorylase domain"/>
    <property type="match status" value="1"/>
</dbReference>
<name>A0A5K1VB02_ENTHI</name>
<dbReference type="VEuPathDB" id="AmoebaDB:EHI_048740"/>
<dbReference type="GO" id="GO:0004850">
    <property type="term" value="F:uridine phosphorylase activity"/>
    <property type="evidence" value="ECO:0007669"/>
    <property type="project" value="TreeGrafter"/>
</dbReference>
<gene>
    <name evidence="2" type="ORF">CL6EHI_048740</name>
</gene>
<reference evidence="2 3" key="1">
    <citation type="submission" date="2016-05" db="EMBL/GenBank/DDBJ databases">
        <title>First whole genome sequencing of Entamoeba histolytica HM1:IMSS-clone-6.</title>
        <authorList>
            <person name="Mukherjee Avik.K."/>
            <person name="Izumyama S."/>
            <person name="Nakada-Tsukui K."/>
            <person name="Nozaki T."/>
        </authorList>
    </citation>
    <scope>NUCLEOTIDE SEQUENCE [LARGE SCALE GENOMIC DNA]</scope>
    <source>
        <strain evidence="2 3">HM1:IMSS clone 6</strain>
    </source>
</reference>
<dbReference type="GO" id="GO:0006218">
    <property type="term" value="P:uridine catabolic process"/>
    <property type="evidence" value="ECO:0007669"/>
    <property type="project" value="TreeGrafter"/>
</dbReference>
<proteinExistence type="predicted"/>
<evidence type="ECO:0000313" key="2">
    <source>
        <dbReference type="EMBL" id="GAT95660.1"/>
    </source>
</evidence>
<dbReference type="SUPFAM" id="SSF53167">
    <property type="entry name" value="Purine and uridine phosphorylases"/>
    <property type="match status" value="1"/>
</dbReference>
<dbReference type="InterPro" id="IPR000845">
    <property type="entry name" value="Nucleoside_phosphorylase_d"/>
</dbReference>
<dbReference type="VEuPathDB" id="AmoebaDB:EHI8A_120170"/>
<accession>A0A5K1VB02</accession>
<dbReference type="EMBL" id="BDEQ01000001">
    <property type="protein sequence ID" value="GAT95660.1"/>
    <property type="molecule type" value="Genomic_DNA"/>
</dbReference>
<evidence type="ECO:0000259" key="1">
    <source>
        <dbReference type="Pfam" id="PF01048"/>
    </source>
</evidence>
<dbReference type="OMA" id="PNDAVQI"/>
<dbReference type="PANTHER" id="PTHR43691">
    <property type="entry name" value="URIDINE PHOSPHORYLASE"/>
    <property type="match status" value="1"/>
</dbReference>
<organism evidence="2 3">
    <name type="scientific">Entamoeba histolytica</name>
    <dbReference type="NCBI Taxonomy" id="5759"/>
    <lineage>
        <taxon>Eukaryota</taxon>
        <taxon>Amoebozoa</taxon>
        <taxon>Evosea</taxon>
        <taxon>Archamoebae</taxon>
        <taxon>Mastigamoebida</taxon>
        <taxon>Entamoebidae</taxon>
        <taxon>Entamoeba</taxon>
    </lineage>
</organism>
<feature type="domain" description="Nucleoside phosphorylase" evidence="1">
    <location>
        <begin position="30"/>
        <end position="311"/>
    </location>
</feature>
<dbReference type="AlphaFoldDB" id="A0A5K1VB02"/>
<dbReference type="VEuPathDB" id="AmoebaDB:KM1_183760"/>
<dbReference type="VEuPathDB" id="AmoebaDB:EHI7A_101900"/>
<evidence type="ECO:0000313" key="3">
    <source>
        <dbReference type="Proteomes" id="UP000078387"/>
    </source>
</evidence>
<dbReference type="PANTHER" id="PTHR43691:SF15">
    <property type="entry name" value="PHOSPHORYLASE, PUTATIVE-RELATED"/>
    <property type="match status" value="1"/>
</dbReference>
<dbReference type="SMR" id="A0A5K1VB02"/>
<comment type="caution">
    <text evidence="2">The sequence shown here is derived from an EMBL/GenBank/DDBJ whole genome shotgun (WGS) entry which is preliminary data.</text>
</comment>
<sequence length="320" mass="35130">MSRLTEATLPANGNTIYHLSITAEDLADNIILVGDPERVPKASKLLFDESKPIFRRDHRGLTTMTGFTPKGLRISIVTHGMGTGSAEIIINEILALKCIDVKTRTPKAAPTHPVNIIRVGTSGAISKNTPIGTAIVTKYTIGLDNTGLFYDVKQVNKEALELEKEVIEKIDKAIPEGHRFKGKIRPYVSVPNSLVVEALEKVAKEQNVPYKVGITASAAGFFVCQGRFIFKELPTTISSLEDVLMNVQTKDLMVENFEMEMSCITQITQGFKWVRSGGICEIVDNRQLKTFTSADDVNVDKILKVAADALAILDTIPMEQ</sequence>
<dbReference type="InterPro" id="IPR035994">
    <property type="entry name" value="Nucleoside_phosphorylase_sf"/>
</dbReference>